<keyword evidence="1" id="KW-0812">Transmembrane</keyword>
<feature type="transmembrane region" description="Helical" evidence="1">
    <location>
        <begin position="71"/>
        <end position="90"/>
    </location>
</feature>
<feature type="transmembrane region" description="Helical" evidence="1">
    <location>
        <begin position="121"/>
        <end position="145"/>
    </location>
</feature>
<feature type="transmembrane region" description="Helical" evidence="1">
    <location>
        <begin position="6"/>
        <end position="23"/>
    </location>
</feature>
<feature type="transmembrane region" description="Helical" evidence="1">
    <location>
        <begin position="35"/>
        <end position="59"/>
    </location>
</feature>
<reference evidence="2 3" key="1">
    <citation type="submission" date="2021-01" db="EMBL/GenBank/DDBJ databases">
        <title>Genome Sequencing of Type Strains.</title>
        <authorList>
            <person name="Lemaire J.F."/>
            <person name="Inderbitzin P."/>
            <person name="Collins S.B."/>
            <person name="Wespe N."/>
            <person name="Knight-Connoni V."/>
        </authorList>
    </citation>
    <scope>NUCLEOTIDE SEQUENCE [LARGE SCALE GENOMIC DNA]</scope>
    <source>
        <strain evidence="2 3">DSM 14730</strain>
    </source>
</reference>
<keyword evidence="1" id="KW-0472">Membrane</keyword>
<dbReference type="InterPro" id="IPR024529">
    <property type="entry name" value="ECF_trnsprt_substrate-spec"/>
</dbReference>
<dbReference type="Pfam" id="PF12822">
    <property type="entry name" value="ECF_trnsprt"/>
    <property type="match status" value="1"/>
</dbReference>
<keyword evidence="1" id="KW-1133">Transmembrane helix</keyword>
<comment type="caution">
    <text evidence="2">The sequence shown here is derived from an EMBL/GenBank/DDBJ whole genome shotgun (WGS) entry which is preliminary data.</text>
</comment>
<evidence type="ECO:0000256" key="1">
    <source>
        <dbReference type="SAM" id="Phobius"/>
    </source>
</evidence>
<evidence type="ECO:0000313" key="3">
    <source>
        <dbReference type="Proteomes" id="UP001319060"/>
    </source>
</evidence>
<proteinExistence type="predicted"/>
<gene>
    <name evidence="2" type="ORF">JYA64_06695</name>
</gene>
<feature type="transmembrane region" description="Helical" evidence="1">
    <location>
        <begin position="97"/>
        <end position="115"/>
    </location>
</feature>
<dbReference type="Proteomes" id="UP001319060">
    <property type="component" value="Unassembled WGS sequence"/>
</dbReference>
<dbReference type="EMBL" id="JAFHKS010000042">
    <property type="protein sequence ID" value="MBN3544974.1"/>
    <property type="molecule type" value="Genomic_DNA"/>
</dbReference>
<sequence length="161" mass="16943">MNRKYAFFIVFLSLSAAGSFLKIPSPIGSVAFDSMPALAGAALISPVFGLGVAILGHLLSAGLAGFPLGPLHVLVGVLMGGLVFLFGALYRKNRKKTANIAFIAGNGLAAPLSFWPFLGKAVVMALIPSLLAATVMNVIVAWLLIPRIEPALRNSLLRMER</sequence>
<name>A0ABS2ZCC3_9BACL</name>
<protein>
    <submittedName>
        <fullName evidence="2">ECF transporter S component</fullName>
    </submittedName>
</protein>
<accession>A0ABS2ZCC3</accession>
<dbReference type="RefSeq" id="WP_188403381.1">
    <property type="nucleotide sequence ID" value="NZ_BMCE01000002.1"/>
</dbReference>
<dbReference type="Gene3D" id="1.10.1760.20">
    <property type="match status" value="1"/>
</dbReference>
<keyword evidence="3" id="KW-1185">Reference proteome</keyword>
<evidence type="ECO:0000313" key="2">
    <source>
        <dbReference type="EMBL" id="MBN3544974.1"/>
    </source>
</evidence>
<organism evidence="2 3">
    <name type="scientific">Fictibacillus barbaricus</name>
    <dbReference type="NCBI Taxonomy" id="182136"/>
    <lineage>
        <taxon>Bacteria</taxon>
        <taxon>Bacillati</taxon>
        <taxon>Bacillota</taxon>
        <taxon>Bacilli</taxon>
        <taxon>Bacillales</taxon>
        <taxon>Fictibacillaceae</taxon>
        <taxon>Fictibacillus</taxon>
    </lineage>
</organism>